<dbReference type="RefSeq" id="XP_028982811.1">
    <property type="nucleotide sequence ID" value="XM_029126978.3"/>
</dbReference>
<dbReference type="Pfam" id="PF08614">
    <property type="entry name" value="ATG16"/>
    <property type="match status" value="1"/>
</dbReference>
<dbReference type="InterPro" id="IPR013923">
    <property type="entry name" value="Autophagy-rel_prot_16_dom"/>
</dbReference>
<name>A0A6P7KJI3_BETSP</name>
<dbReference type="OrthoDB" id="8949486at2759"/>
<feature type="coiled-coil region" evidence="1">
    <location>
        <begin position="133"/>
        <end position="174"/>
    </location>
</feature>
<dbReference type="AlphaFoldDB" id="A0A6P7KJI3"/>
<evidence type="ECO:0000313" key="5">
    <source>
        <dbReference type="RefSeq" id="XP_028982811.1"/>
    </source>
</evidence>
<sequence length="231" mass="26668">MASWKSHVRARLQLRDHTEKRPFVGVFSSLSQLEERFEARKQFLGEVKSESQERGAVDVAINTRLLQLQLKESEHFADKLSQTVSDLTSVLYVKEAEVQYWQSRVSQYREEALTLAKGSNGLKATLAQLDFTIECQAKELGALRAERDRVQAELAQARREKDELLQRWMEDKREEADRLNNYNDIQERWQRLTQQLRKHLHKEAKAHVPTVASGATAADAPRSHQDICSVK</sequence>
<feature type="domain" description="Autophagy-related protein 16" evidence="3">
    <location>
        <begin position="8"/>
        <end position="180"/>
    </location>
</feature>
<feature type="region of interest" description="Disordered" evidence="2">
    <location>
        <begin position="210"/>
        <end position="231"/>
    </location>
</feature>
<keyword evidence="4" id="KW-1185">Reference proteome</keyword>
<accession>A0A6P7KJI3</accession>
<protein>
    <submittedName>
        <fullName evidence="5">Autophagy-related protein 16-1</fullName>
    </submittedName>
</protein>
<organism evidence="4 5">
    <name type="scientific">Betta splendens</name>
    <name type="common">Siamese fighting fish</name>
    <dbReference type="NCBI Taxonomy" id="158456"/>
    <lineage>
        <taxon>Eukaryota</taxon>
        <taxon>Metazoa</taxon>
        <taxon>Chordata</taxon>
        <taxon>Craniata</taxon>
        <taxon>Vertebrata</taxon>
        <taxon>Euteleostomi</taxon>
        <taxon>Actinopterygii</taxon>
        <taxon>Neopterygii</taxon>
        <taxon>Teleostei</taxon>
        <taxon>Neoteleostei</taxon>
        <taxon>Acanthomorphata</taxon>
        <taxon>Anabantaria</taxon>
        <taxon>Anabantiformes</taxon>
        <taxon>Anabantoidei</taxon>
        <taxon>Osphronemidae</taxon>
        <taxon>Betta</taxon>
    </lineage>
</organism>
<proteinExistence type="predicted"/>
<evidence type="ECO:0000259" key="3">
    <source>
        <dbReference type="Pfam" id="PF08614"/>
    </source>
</evidence>
<reference evidence="5" key="1">
    <citation type="submission" date="2025-08" db="UniProtKB">
        <authorList>
            <consortium name="RefSeq"/>
        </authorList>
    </citation>
    <scope>IDENTIFICATION</scope>
</reference>
<dbReference type="Proteomes" id="UP000515150">
    <property type="component" value="Chromosome 15"/>
</dbReference>
<gene>
    <name evidence="5" type="primary">si:ch1073-143l10.2</name>
</gene>
<evidence type="ECO:0000256" key="2">
    <source>
        <dbReference type="SAM" id="MobiDB-lite"/>
    </source>
</evidence>
<keyword evidence="1" id="KW-0175">Coiled coil</keyword>
<dbReference type="GeneID" id="114841821"/>
<evidence type="ECO:0000313" key="4">
    <source>
        <dbReference type="Proteomes" id="UP000515150"/>
    </source>
</evidence>
<dbReference type="InParanoid" id="A0A6P7KJI3"/>
<dbReference type="KEGG" id="bspl:114841821"/>
<evidence type="ECO:0000256" key="1">
    <source>
        <dbReference type="SAM" id="Coils"/>
    </source>
</evidence>